<keyword evidence="5" id="KW-1185">Reference proteome</keyword>
<accession>A0A7W8HAE8</accession>
<comment type="caution">
    <text evidence="4">The sequence shown here is derived from an EMBL/GenBank/DDBJ whole genome shotgun (WGS) entry which is preliminary data.</text>
</comment>
<dbReference type="RefSeq" id="WP_183773627.1">
    <property type="nucleotide sequence ID" value="NZ_JACHFW010000006.1"/>
</dbReference>
<gene>
    <name evidence="4" type="ORF">HNP82_001867</name>
</gene>
<evidence type="ECO:0000313" key="5">
    <source>
        <dbReference type="Proteomes" id="UP000543642"/>
    </source>
</evidence>
<feature type="region of interest" description="Disordered" evidence="1">
    <location>
        <begin position="28"/>
        <end position="52"/>
    </location>
</feature>
<sequence>MKGKITALIMAMALTAGCLAGCGNSENGAASGSSTGSDSGAQSGEASEAADAGEELEDIADIVVAYPMTYAPQDVQTVEDALNEITEAKINTHVTLSPFDLGTYNEQINLMISGSEKLDAMVTFFYGSTEFTSMASQNQLEPLDDLLAEYGQGILETLPEQYMSTTKINGQTVGVPVYKDNVATVYLAMRTDILDKYDLTEQAQNIQSVDDIEAILQTVKDNEPSLVPMFVQKDMGVLTQGMFLTGDLDDVTVYEPLYQEQIVSIPKDDPTVAQEVYDTDYYRDAVVKMHDWYEKGLLFRDSATTELINTTAISSDTAFAMVFAAENATMMSTVQDCGYEMTVIPLAYQNVTSQKISQLDWVIPVTSTEPEAAMKFMNLLYTDADVVNLLNYGVEGVHYVKNDNGTISFPEGKDMNSVGYYGNLSFFIGNQYLAYVWDNYDPDTRAKSLEINENATYSPLIGFTFDSSAFANEISAVSNVVAEYHNTLVSGMAEDPEAMLEEFRNKLNASGMSTLVAGVQEQLDAWIAENGLQTSDSAAASEAAAETDAQADTAQTTEETE</sequence>
<proteinExistence type="predicted"/>
<organism evidence="4 5">
    <name type="scientific">Catenibacillus scindens</name>
    <dbReference type="NCBI Taxonomy" id="673271"/>
    <lineage>
        <taxon>Bacteria</taxon>
        <taxon>Bacillati</taxon>
        <taxon>Bacillota</taxon>
        <taxon>Clostridia</taxon>
        <taxon>Lachnospirales</taxon>
        <taxon>Lachnospiraceae</taxon>
        <taxon>Catenibacillus</taxon>
    </lineage>
</organism>
<feature type="region of interest" description="Disordered" evidence="1">
    <location>
        <begin position="535"/>
        <end position="561"/>
    </location>
</feature>
<dbReference type="InterPro" id="IPR050490">
    <property type="entry name" value="Bact_solute-bd_prot1"/>
</dbReference>
<dbReference type="PANTHER" id="PTHR43649:SF17">
    <property type="entry name" value="ABC TRANSPORTER SOLUTE BINDING PROTEIN-SUGAR TRANSPORT"/>
    <property type="match status" value="1"/>
</dbReference>
<keyword evidence="2" id="KW-0732">Signal</keyword>
<feature type="chain" id="PRO_5038969569" evidence="2">
    <location>
        <begin position="21"/>
        <end position="561"/>
    </location>
</feature>
<dbReference type="PANTHER" id="PTHR43649">
    <property type="entry name" value="ARABINOSE-BINDING PROTEIN-RELATED"/>
    <property type="match status" value="1"/>
</dbReference>
<dbReference type="PROSITE" id="PS51257">
    <property type="entry name" value="PROKAR_LIPOPROTEIN"/>
    <property type="match status" value="1"/>
</dbReference>
<dbReference type="InterPro" id="IPR006059">
    <property type="entry name" value="SBP"/>
</dbReference>
<dbReference type="Pfam" id="PF12010">
    <property type="entry name" value="DUF3502"/>
    <property type="match status" value="1"/>
</dbReference>
<evidence type="ECO:0000256" key="1">
    <source>
        <dbReference type="SAM" id="MobiDB-lite"/>
    </source>
</evidence>
<dbReference type="EMBL" id="JACHFW010000006">
    <property type="protein sequence ID" value="MBB5264739.1"/>
    <property type="molecule type" value="Genomic_DNA"/>
</dbReference>
<dbReference type="Proteomes" id="UP000543642">
    <property type="component" value="Unassembled WGS sequence"/>
</dbReference>
<dbReference type="SUPFAM" id="SSF53850">
    <property type="entry name" value="Periplasmic binding protein-like II"/>
    <property type="match status" value="1"/>
</dbReference>
<reference evidence="4 5" key="1">
    <citation type="submission" date="2020-08" db="EMBL/GenBank/DDBJ databases">
        <title>Genomic Encyclopedia of Type Strains, Phase IV (KMG-IV): sequencing the most valuable type-strain genomes for metagenomic binning, comparative biology and taxonomic classification.</title>
        <authorList>
            <person name="Goeker M."/>
        </authorList>
    </citation>
    <scope>NUCLEOTIDE SEQUENCE [LARGE SCALE GENOMIC DNA]</scope>
    <source>
        <strain evidence="4 5">DSM 106146</strain>
    </source>
</reference>
<evidence type="ECO:0000313" key="4">
    <source>
        <dbReference type="EMBL" id="MBB5264739.1"/>
    </source>
</evidence>
<feature type="signal peptide" evidence="2">
    <location>
        <begin position="1"/>
        <end position="20"/>
    </location>
</feature>
<feature type="domain" description="DUF3502" evidence="3">
    <location>
        <begin position="459"/>
        <end position="528"/>
    </location>
</feature>
<dbReference type="InterPro" id="IPR022627">
    <property type="entry name" value="DUF3502"/>
</dbReference>
<dbReference type="AlphaFoldDB" id="A0A7W8HAE8"/>
<name>A0A7W8HAE8_9FIRM</name>
<feature type="compositionally biased region" description="Low complexity" evidence="1">
    <location>
        <begin position="28"/>
        <end position="50"/>
    </location>
</feature>
<dbReference type="Pfam" id="PF01547">
    <property type="entry name" value="SBP_bac_1"/>
    <property type="match status" value="1"/>
</dbReference>
<evidence type="ECO:0000259" key="3">
    <source>
        <dbReference type="Pfam" id="PF12010"/>
    </source>
</evidence>
<dbReference type="Gene3D" id="3.40.190.10">
    <property type="entry name" value="Periplasmic binding protein-like II"/>
    <property type="match status" value="1"/>
</dbReference>
<protein>
    <submittedName>
        <fullName evidence="4">Putative aldouronate transport system substrate-binding protein</fullName>
    </submittedName>
</protein>
<evidence type="ECO:0000256" key="2">
    <source>
        <dbReference type="SAM" id="SignalP"/>
    </source>
</evidence>